<dbReference type="Gene3D" id="3.40.50.300">
    <property type="entry name" value="P-loop containing nucleotide triphosphate hydrolases"/>
    <property type="match status" value="1"/>
</dbReference>
<dbReference type="Proteomes" id="UP000188729">
    <property type="component" value="Unassembled WGS sequence"/>
</dbReference>
<protein>
    <recommendedName>
        <fullName evidence="3">Sulfotransferase domain protein</fullName>
    </recommendedName>
</protein>
<dbReference type="STRING" id="1915074.SPHI_29370"/>
<reference evidence="1 2" key="1">
    <citation type="submission" date="2016-11" db="EMBL/GenBank/DDBJ databases">
        <title>Genome sequence of Sphingomonas jeddahensis G39.</title>
        <authorList>
            <person name="Poehlein A."/>
            <person name="Wuebbeler J.H."/>
            <person name="Steinbuechel A."/>
            <person name="Daniel R."/>
        </authorList>
    </citation>
    <scope>NUCLEOTIDE SEQUENCE [LARGE SCALE GENOMIC DNA]</scope>
    <source>
        <strain evidence="1 2">G39</strain>
    </source>
</reference>
<dbReference type="InterPro" id="IPR027417">
    <property type="entry name" value="P-loop_NTPase"/>
</dbReference>
<dbReference type="Pfam" id="PF13469">
    <property type="entry name" value="Sulfotransfer_3"/>
    <property type="match status" value="1"/>
</dbReference>
<dbReference type="PANTHER" id="PTHR36451:SF1">
    <property type="entry name" value="OMEGA-HYDROXY-BETA-DIHYDROMENAQUINONE-9 SULFOTRANSFERASE STF3"/>
    <property type="match status" value="1"/>
</dbReference>
<evidence type="ECO:0000313" key="2">
    <source>
        <dbReference type="Proteomes" id="UP000188729"/>
    </source>
</evidence>
<name>A0A1V2ERI5_9SPHN</name>
<proteinExistence type="predicted"/>
<dbReference type="PANTHER" id="PTHR36451">
    <property type="entry name" value="PAPS-DEPENDENT SULFOTRANSFERASE STF3"/>
    <property type="match status" value="1"/>
</dbReference>
<dbReference type="InterPro" id="IPR052736">
    <property type="entry name" value="Stf3_sulfotransferase"/>
</dbReference>
<sequence length="411" mass="46061">MDAALESAWRRGWAERPTLDPDALIRKAAIKVGQVADQRGSGWRERLTLLCADLESVAALTPLGRTIAHGQLVAALSNRMRFQALWRRHGEIAEQPVTAPIIIVGQMRSGTTRMQRLLACDPRLAFTRFYESWNPIPQTPKRGGIDDRKLRGWLGLCSARLLNPAFDAIHPTRWDAADEEIGLQSLSIFGSAFEAQWRVPTYCAAVEADDGIAVYAEFRQLLQTIAWLRSEDASRPWILKVPQFSQDLAAVLHTFPDARLICLHRDSRQVIASSASLVRNQMAIQSAHVDPLWIGREWSRKVALRDERTAAARARSDAPQVDVAFEDVDRDWEGEMARVYRMLDLPLPPAVIARMRDYTQRSRSGRHARHLYRADEFGLPASMKGEGGERHTPYGRLLGGCEAAPPAVHAV</sequence>
<dbReference type="SUPFAM" id="SSF52540">
    <property type="entry name" value="P-loop containing nucleoside triphosphate hydrolases"/>
    <property type="match status" value="1"/>
</dbReference>
<evidence type="ECO:0008006" key="3">
    <source>
        <dbReference type="Google" id="ProtNLM"/>
    </source>
</evidence>
<organism evidence="1 2">
    <name type="scientific">Sphingomonas jeddahensis</name>
    <dbReference type="NCBI Taxonomy" id="1915074"/>
    <lineage>
        <taxon>Bacteria</taxon>
        <taxon>Pseudomonadati</taxon>
        <taxon>Pseudomonadota</taxon>
        <taxon>Alphaproteobacteria</taxon>
        <taxon>Sphingomonadales</taxon>
        <taxon>Sphingomonadaceae</taxon>
        <taxon>Sphingomonas</taxon>
    </lineage>
</organism>
<evidence type="ECO:0000313" key="1">
    <source>
        <dbReference type="EMBL" id="ONF94898.1"/>
    </source>
</evidence>
<comment type="caution">
    <text evidence="1">The sequence shown here is derived from an EMBL/GenBank/DDBJ whole genome shotgun (WGS) entry which is preliminary data.</text>
</comment>
<gene>
    <name evidence="1" type="ORF">SPHI_29370</name>
</gene>
<dbReference type="EMBL" id="MPSB01000025">
    <property type="protein sequence ID" value="ONF94898.1"/>
    <property type="molecule type" value="Genomic_DNA"/>
</dbReference>
<dbReference type="AlphaFoldDB" id="A0A1V2ERI5"/>
<accession>A0A1V2ERI5</accession>
<keyword evidence="2" id="KW-1185">Reference proteome</keyword>